<evidence type="ECO:0000313" key="1">
    <source>
        <dbReference type="EMBL" id="TKJ40820.1"/>
    </source>
</evidence>
<accession>A0A532V0T7</accession>
<proteinExistence type="predicted"/>
<organism evidence="1 2">
    <name type="scientific">candidate division LCP-89 bacterium B3_LCP</name>
    <dbReference type="NCBI Taxonomy" id="2012998"/>
    <lineage>
        <taxon>Bacteria</taxon>
        <taxon>Pseudomonadati</taxon>
        <taxon>Bacteria division LCP-89</taxon>
    </lineage>
</organism>
<dbReference type="AlphaFoldDB" id="A0A532V0T7"/>
<reference evidence="1 2" key="1">
    <citation type="submission" date="2017-06" db="EMBL/GenBank/DDBJ databases">
        <title>Novel microbial phyla capable of carbon fixation and sulfur reduction in deep-sea sediments.</title>
        <authorList>
            <person name="Huang J."/>
            <person name="Baker B."/>
            <person name="Wang Y."/>
        </authorList>
    </citation>
    <scope>NUCLEOTIDE SEQUENCE [LARGE SCALE GENOMIC DNA]</scope>
    <source>
        <strain evidence="1">B3_LCP</strain>
    </source>
</reference>
<sequence length="78" mass="9038">MTVRGRMGLIFNPEWVDLSTLWTSLDSRIRRNPENKQKAPTYLDIERYSHSRAVGHQNVGLSRRDGYAALCLTQPTEY</sequence>
<dbReference type="Proteomes" id="UP000319619">
    <property type="component" value="Unassembled WGS sequence"/>
</dbReference>
<evidence type="ECO:0000313" key="2">
    <source>
        <dbReference type="Proteomes" id="UP000319619"/>
    </source>
</evidence>
<comment type="caution">
    <text evidence="1">The sequence shown here is derived from an EMBL/GenBank/DDBJ whole genome shotgun (WGS) entry which is preliminary data.</text>
</comment>
<protein>
    <submittedName>
        <fullName evidence="1">Uncharacterized protein</fullName>
    </submittedName>
</protein>
<gene>
    <name evidence="1" type="ORF">CEE37_07600</name>
</gene>
<name>A0A532V0T7_UNCL8</name>
<dbReference type="EMBL" id="NJBN01000004">
    <property type="protein sequence ID" value="TKJ40820.1"/>
    <property type="molecule type" value="Genomic_DNA"/>
</dbReference>